<dbReference type="PRINTS" id="PR00344">
    <property type="entry name" value="BCTRLSENSOR"/>
</dbReference>
<dbReference type="Gene3D" id="3.30.565.10">
    <property type="entry name" value="Histidine kinase-like ATPase, C-terminal domain"/>
    <property type="match status" value="1"/>
</dbReference>
<evidence type="ECO:0000256" key="4">
    <source>
        <dbReference type="ARBA" id="ARBA00022553"/>
    </source>
</evidence>
<dbReference type="Gene3D" id="3.30.450.20">
    <property type="entry name" value="PAS domain"/>
    <property type="match status" value="1"/>
</dbReference>
<dbReference type="NCBIfam" id="TIGR00229">
    <property type="entry name" value="sensory_box"/>
    <property type="match status" value="1"/>
</dbReference>
<dbReference type="OrthoDB" id="9781208at2"/>
<evidence type="ECO:0000313" key="18">
    <source>
        <dbReference type="Proteomes" id="UP000249518"/>
    </source>
</evidence>
<dbReference type="CDD" id="cd00130">
    <property type="entry name" value="PAS"/>
    <property type="match status" value="1"/>
</dbReference>
<evidence type="ECO:0000259" key="16">
    <source>
        <dbReference type="PROSITE" id="PS50113"/>
    </source>
</evidence>
<dbReference type="EC" id="2.7.13.3" evidence="3"/>
<dbReference type="PROSITE" id="PS50112">
    <property type="entry name" value="PAS"/>
    <property type="match status" value="1"/>
</dbReference>
<accession>A0A328WND6</accession>
<dbReference type="InterPro" id="IPR004358">
    <property type="entry name" value="Sig_transdc_His_kin-like_C"/>
</dbReference>
<feature type="domain" description="Histidine kinase" evidence="14">
    <location>
        <begin position="161"/>
        <end position="379"/>
    </location>
</feature>
<dbReference type="EMBL" id="QLSV01000008">
    <property type="protein sequence ID" value="RAR47623.1"/>
    <property type="molecule type" value="Genomic_DNA"/>
</dbReference>
<sequence>MIDKKVKILKKQYVPNTEFYSQIVDSLDDYAIFTVDKNLTVNSWNSAAKKIFHFSVDEIIGQPFEIIFTEEDKKNGVPKLEIDLALKLGRSNDVRWHLRKDNTTFYADGLVFPLKNEEDEVIGFVKILRDITVRKATEDAIKKYAQELEELNTHKENVLAVLSHDLRSPLAGIIQGAAYLKANYDSVEPAEMKELLTEFHSAAVNELAMLDYLVEWARIKYAAEAFVPSEVNLGKAVTKTLTSFKEAAVNTSIDFQNNVGDDCTVFADDKMVNSILHNLVSNALKHTGEDGKIKISAEEGDTMMTVKIKDNGAGMSKDKQEHLFSPQVKLLSIAVEKDKGAGIGLLLVKGFIEKNGGKIWVESSKSTGSSFYFTLPLSKSTLCQLTAENETLI</sequence>
<dbReference type="Pfam" id="PF00989">
    <property type="entry name" value="PAS"/>
    <property type="match status" value="1"/>
</dbReference>
<keyword evidence="12" id="KW-0472">Membrane</keyword>
<dbReference type="GO" id="GO:0030295">
    <property type="term" value="F:protein kinase activator activity"/>
    <property type="evidence" value="ECO:0007669"/>
    <property type="project" value="TreeGrafter"/>
</dbReference>
<dbReference type="InterPro" id="IPR003594">
    <property type="entry name" value="HATPase_dom"/>
</dbReference>
<dbReference type="SMART" id="SM00387">
    <property type="entry name" value="HATPase_c"/>
    <property type="match status" value="1"/>
</dbReference>
<keyword evidence="8" id="KW-0418">Kinase</keyword>
<dbReference type="InterPro" id="IPR000014">
    <property type="entry name" value="PAS"/>
</dbReference>
<dbReference type="SUPFAM" id="SSF55785">
    <property type="entry name" value="PYP-like sensor domain (PAS domain)"/>
    <property type="match status" value="1"/>
</dbReference>
<keyword evidence="11" id="KW-0902">Two-component regulatory system</keyword>
<dbReference type="SUPFAM" id="SSF47384">
    <property type="entry name" value="Homodimeric domain of signal transducing histidine kinase"/>
    <property type="match status" value="1"/>
</dbReference>
<dbReference type="SMART" id="SM00388">
    <property type="entry name" value="HisKA"/>
    <property type="match status" value="1"/>
</dbReference>
<evidence type="ECO:0000256" key="13">
    <source>
        <dbReference type="SAM" id="Coils"/>
    </source>
</evidence>
<keyword evidence="5" id="KW-0808">Transferase</keyword>
<dbReference type="GO" id="GO:0000155">
    <property type="term" value="F:phosphorelay sensor kinase activity"/>
    <property type="evidence" value="ECO:0007669"/>
    <property type="project" value="InterPro"/>
</dbReference>
<feature type="coiled-coil region" evidence="13">
    <location>
        <begin position="134"/>
        <end position="161"/>
    </location>
</feature>
<dbReference type="SUPFAM" id="SSF55874">
    <property type="entry name" value="ATPase domain of HSP90 chaperone/DNA topoisomerase II/histidine kinase"/>
    <property type="match status" value="1"/>
</dbReference>
<dbReference type="RefSeq" id="WP_112086297.1">
    <property type="nucleotide sequence ID" value="NZ_QLSV01000008.1"/>
</dbReference>
<protein>
    <recommendedName>
        <fullName evidence="3">histidine kinase</fullName>
        <ecNumber evidence="3">2.7.13.3</ecNumber>
    </recommendedName>
</protein>
<keyword evidence="10" id="KW-1133">Transmembrane helix</keyword>
<dbReference type="InterPro" id="IPR036097">
    <property type="entry name" value="HisK_dim/P_sf"/>
</dbReference>
<evidence type="ECO:0000256" key="9">
    <source>
        <dbReference type="ARBA" id="ARBA00022840"/>
    </source>
</evidence>
<keyword evidence="13" id="KW-0175">Coiled coil</keyword>
<feature type="domain" description="PAS" evidence="15">
    <location>
        <begin position="16"/>
        <end position="89"/>
    </location>
</feature>
<dbReference type="InterPro" id="IPR050351">
    <property type="entry name" value="BphY/WalK/GraS-like"/>
</dbReference>
<evidence type="ECO:0000256" key="3">
    <source>
        <dbReference type="ARBA" id="ARBA00012438"/>
    </source>
</evidence>
<dbReference type="GO" id="GO:0007234">
    <property type="term" value="P:osmosensory signaling via phosphorelay pathway"/>
    <property type="evidence" value="ECO:0007669"/>
    <property type="project" value="TreeGrafter"/>
</dbReference>
<dbReference type="Proteomes" id="UP000249518">
    <property type="component" value="Unassembled WGS sequence"/>
</dbReference>
<dbReference type="InterPro" id="IPR036890">
    <property type="entry name" value="HATPase_C_sf"/>
</dbReference>
<evidence type="ECO:0000256" key="2">
    <source>
        <dbReference type="ARBA" id="ARBA00004141"/>
    </source>
</evidence>
<proteinExistence type="predicted"/>
<dbReference type="PROSITE" id="PS50113">
    <property type="entry name" value="PAC"/>
    <property type="match status" value="1"/>
</dbReference>
<gene>
    <name evidence="17" type="ORF">B0I10_108126</name>
</gene>
<dbReference type="GO" id="GO:0005524">
    <property type="term" value="F:ATP binding"/>
    <property type="evidence" value="ECO:0007669"/>
    <property type="project" value="UniProtKB-KW"/>
</dbReference>
<dbReference type="FunFam" id="3.30.565.10:FF:000006">
    <property type="entry name" value="Sensor histidine kinase WalK"/>
    <property type="match status" value="1"/>
</dbReference>
<organism evidence="17 18">
    <name type="scientific">Flavobacterium lacus</name>
    <dbReference type="NCBI Taxonomy" id="1353778"/>
    <lineage>
        <taxon>Bacteria</taxon>
        <taxon>Pseudomonadati</taxon>
        <taxon>Bacteroidota</taxon>
        <taxon>Flavobacteriia</taxon>
        <taxon>Flavobacteriales</taxon>
        <taxon>Flavobacteriaceae</taxon>
        <taxon>Flavobacterium</taxon>
    </lineage>
</organism>
<feature type="domain" description="PAC" evidence="16">
    <location>
        <begin position="90"/>
        <end position="143"/>
    </location>
</feature>
<dbReference type="GO" id="GO:0006355">
    <property type="term" value="P:regulation of DNA-templated transcription"/>
    <property type="evidence" value="ECO:0007669"/>
    <property type="project" value="InterPro"/>
</dbReference>
<dbReference type="GO" id="GO:0016020">
    <property type="term" value="C:membrane"/>
    <property type="evidence" value="ECO:0007669"/>
    <property type="project" value="UniProtKB-SubCell"/>
</dbReference>
<dbReference type="InterPro" id="IPR035965">
    <property type="entry name" value="PAS-like_dom_sf"/>
</dbReference>
<dbReference type="GO" id="GO:0000156">
    <property type="term" value="F:phosphorelay response regulator activity"/>
    <property type="evidence" value="ECO:0007669"/>
    <property type="project" value="TreeGrafter"/>
</dbReference>
<evidence type="ECO:0000256" key="1">
    <source>
        <dbReference type="ARBA" id="ARBA00000085"/>
    </source>
</evidence>
<evidence type="ECO:0000313" key="17">
    <source>
        <dbReference type="EMBL" id="RAR47623.1"/>
    </source>
</evidence>
<evidence type="ECO:0000256" key="5">
    <source>
        <dbReference type="ARBA" id="ARBA00022679"/>
    </source>
</evidence>
<dbReference type="PROSITE" id="PS50109">
    <property type="entry name" value="HIS_KIN"/>
    <property type="match status" value="1"/>
</dbReference>
<comment type="caution">
    <text evidence="17">The sequence shown here is derived from an EMBL/GenBank/DDBJ whole genome shotgun (WGS) entry which is preliminary data.</text>
</comment>
<dbReference type="InterPro" id="IPR013767">
    <property type="entry name" value="PAS_fold"/>
</dbReference>
<keyword evidence="4" id="KW-0597">Phosphoprotein</keyword>
<dbReference type="SMART" id="SM00091">
    <property type="entry name" value="PAS"/>
    <property type="match status" value="1"/>
</dbReference>
<keyword evidence="18" id="KW-1185">Reference proteome</keyword>
<evidence type="ECO:0000256" key="10">
    <source>
        <dbReference type="ARBA" id="ARBA00022989"/>
    </source>
</evidence>
<dbReference type="CDD" id="cd00082">
    <property type="entry name" value="HisKA"/>
    <property type="match status" value="1"/>
</dbReference>
<evidence type="ECO:0000256" key="7">
    <source>
        <dbReference type="ARBA" id="ARBA00022741"/>
    </source>
</evidence>
<dbReference type="Pfam" id="PF02518">
    <property type="entry name" value="HATPase_c"/>
    <property type="match status" value="1"/>
</dbReference>
<evidence type="ECO:0000259" key="15">
    <source>
        <dbReference type="PROSITE" id="PS50112"/>
    </source>
</evidence>
<dbReference type="AlphaFoldDB" id="A0A328WND6"/>
<keyword evidence="6" id="KW-0812">Transmembrane</keyword>
<comment type="catalytic activity">
    <reaction evidence="1">
        <text>ATP + protein L-histidine = ADP + protein N-phospho-L-histidine.</text>
        <dbReference type="EC" id="2.7.13.3"/>
    </reaction>
</comment>
<evidence type="ECO:0000259" key="14">
    <source>
        <dbReference type="PROSITE" id="PS50109"/>
    </source>
</evidence>
<dbReference type="PANTHER" id="PTHR42878">
    <property type="entry name" value="TWO-COMPONENT HISTIDINE KINASE"/>
    <property type="match status" value="1"/>
</dbReference>
<keyword evidence="9" id="KW-0067">ATP-binding</keyword>
<dbReference type="InterPro" id="IPR003661">
    <property type="entry name" value="HisK_dim/P_dom"/>
</dbReference>
<evidence type="ECO:0000256" key="8">
    <source>
        <dbReference type="ARBA" id="ARBA00022777"/>
    </source>
</evidence>
<name>A0A328WND6_9FLAO</name>
<dbReference type="InterPro" id="IPR005467">
    <property type="entry name" value="His_kinase_dom"/>
</dbReference>
<dbReference type="InterPro" id="IPR000700">
    <property type="entry name" value="PAS-assoc_C"/>
</dbReference>
<dbReference type="CDD" id="cd00075">
    <property type="entry name" value="HATPase"/>
    <property type="match status" value="1"/>
</dbReference>
<comment type="subcellular location">
    <subcellularLocation>
        <location evidence="2">Membrane</location>
        <topology evidence="2">Multi-pass membrane protein</topology>
    </subcellularLocation>
</comment>
<evidence type="ECO:0000256" key="12">
    <source>
        <dbReference type="ARBA" id="ARBA00023136"/>
    </source>
</evidence>
<dbReference type="PANTHER" id="PTHR42878:SF7">
    <property type="entry name" value="SENSOR HISTIDINE KINASE GLRK"/>
    <property type="match status" value="1"/>
</dbReference>
<keyword evidence="7" id="KW-0547">Nucleotide-binding</keyword>
<evidence type="ECO:0000256" key="6">
    <source>
        <dbReference type="ARBA" id="ARBA00022692"/>
    </source>
</evidence>
<dbReference type="Gene3D" id="1.10.287.130">
    <property type="match status" value="1"/>
</dbReference>
<evidence type="ECO:0000256" key="11">
    <source>
        <dbReference type="ARBA" id="ARBA00023012"/>
    </source>
</evidence>
<reference evidence="17 18" key="1">
    <citation type="submission" date="2018-06" db="EMBL/GenBank/DDBJ databases">
        <title>Genomic Encyclopedia of Type Strains, Phase III (KMG-III): the genomes of soil and plant-associated and newly described type strains.</title>
        <authorList>
            <person name="Whitman W."/>
        </authorList>
    </citation>
    <scope>NUCLEOTIDE SEQUENCE [LARGE SCALE GENOMIC DNA]</scope>
    <source>
        <strain evidence="17 18">CGMCC 1.12504</strain>
    </source>
</reference>